<keyword evidence="10" id="KW-1185">Reference proteome</keyword>
<dbReference type="SMART" id="SM01332">
    <property type="entry name" value="Cyclin_C"/>
    <property type="match status" value="1"/>
</dbReference>
<evidence type="ECO:0000256" key="1">
    <source>
        <dbReference type="ARBA" id="ARBA00006955"/>
    </source>
</evidence>
<evidence type="ECO:0000256" key="5">
    <source>
        <dbReference type="RuleBase" id="RU000383"/>
    </source>
</evidence>
<dbReference type="InterPro" id="IPR039361">
    <property type="entry name" value="Cyclin"/>
</dbReference>
<evidence type="ECO:0000313" key="10">
    <source>
        <dbReference type="Proteomes" id="UP001237642"/>
    </source>
</evidence>
<dbReference type="Gene3D" id="1.10.472.10">
    <property type="entry name" value="Cyclin-like"/>
    <property type="match status" value="2"/>
</dbReference>
<feature type="domain" description="Cyclin-like" evidence="7">
    <location>
        <begin position="150"/>
        <end position="204"/>
    </location>
</feature>
<sequence>MAIPAEGVLAGKGGKQDALPLPPKPAQQKKVAVKPKPEAVIDISSSETEQAKREKPNRKKAIEASSSKKKGQTLTSTLTARSKAVCGLSNKPKVQIVDIDAADATNELAAVEYVEDMYKFYKEAESESHVYDYIDSQPEINQKMRAILVDWLIEVHNKFELSPETLYLTVNLVDRYLASKIVVRRELQAYSHQQMLVMEKKVLAGLEWSLTVPTPYVFLVRFIKASLPNEPDVNNMTFFLVELGMMNYATVMYCPSMVAASAVYGARCTLNKTPLWRYHLTMKGRMWEWCCRKKSRTKSVLYRDFLLLDPCDTVAVDEYLKGEVDVRKGKHGWRQRQFSAI</sequence>
<dbReference type="InterPro" id="IPR006671">
    <property type="entry name" value="Cyclin_N"/>
</dbReference>
<dbReference type="GO" id="GO:0051301">
    <property type="term" value="P:cell division"/>
    <property type="evidence" value="ECO:0007669"/>
    <property type="project" value="UniProtKB-KW"/>
</dbReference>
<gene>
    <name evidence="9" type="ORF">POM88_010534</name>
</gene>
<dbReference type="PROSITE" id="PS00292">
    <property type="entry name" value="CYCLINS"/>
    <property type="match status" value="1"/>
</dbReference>
<accession>A0AAD8IUL5</accession>
<keyword evidence="4" id="KW-0131">Cell cycle</keyword>
<comment type="caution">
    <text evidence="9">The sequence shown here is derived from an EMBL/GenBank/DDBJ whole genome shotgun (WGS) entry which is preliminary data.</text>
</comment>
<dbReference type="AlphaFoldDB" id="A0AAD8IUL5"/>
<evidence type="ECO:0000259" key="8">
    <source>
        <dbReference type="SMART" id="SM01332"/>
    </source>
</evidence>
<dbReference type="Proteomes" id="UP001237642">
    <property type="component" value="Unassembled WGS sequence"/>
</dbReference>
<evidence type="ECO:0000259" key="7">
    <source>
        <dbReference type="SMART" id="SM00385"/>
    </source>
</evidence>
<protein>
    <submittedName>
        <fullName evidence="9">Cyclin N-terminal domain-containing protein</fullName>
    </submittedName>
</protein>
<dbReference type="InterPro" id="IPR004367">
    <property type="entry name" value="Cyclin_C-dom"/>
</dbReference>
<proteinExistence type="inferred from homology"/>
<name>A0AAD8IUL5_9APIA</name>
<feature type="domain" description="Cyclin-like" evidence="7">
    <location>
        <begin position="217"/>
        <end position="309"/>
    </location>
</feature>
<dbReference type="InterPro" id="IPR036915">
    <property type="entry name" value="Cyclin-like_sf"/>
</dbReference>
<dbReference type="SMART" id="SM00385">
    <property type="entry name" value="CYCLIN"/>
    <property type="match status" value="2"/>
</dbReference>
<feature type="domain" description="Cyclin C-terminal" evidence="8">
    <location>
        <begin position="213"/>
        <end position="341"/>
    </location>
</feature>
<keyword evidence="2" id="KW-0132">Cell division</keyword>
<evidence type="ECO:0000256" key="4">
    <source>
        <dbReference type="ARBA" id="ARBA00023306"/>
    </source>
</evidence>
<dbReference type="EMBL" id="JAUIZM010000003">
    <property type="protein sequence ID" value="KAK1391478.1"/>
    <property type="molecule type" value="Genomic_DNA"/>
</dbReference>
<dbReference type="GO" id="GO:0005829">
    <property type="term" value="C:cytosol"/>
    <property type="evidence" value="ECO:0007669"/>
    <property type="project" value="UniProtKB-ARBA"/>
</dbReference>
<dbReference type="InterPro" id="IPR013763">
    <property type="entry name" value="Cyclin-like_dom"/>
</dbReference>
<dbReference type="FunFam" id="1.10.472.10:FF:000198">
    <property type="entry name" value="G2/mitotic-specific cyclin-B1"/>
    <property type="match status" value="1"/>
</dbReference>
<reference evidence="9" key="2">
    <citation type="submission" date="2023-05" db="EMBL/GenBank/DDBJ databases">
        <authorList>
            <person name="Schelkunov M.I."/>
        </authorList>
    </citation>
    <scope>NUCLEOTIDE SEQUENCE</scope>
    <source>
        <strain evidence="9">Hsosn_3</strain>
        <tissue evidence="9">Leaf</tissue>
    </source>
</reference>
<feature type="region of interest" description="Disordered" evidence="6">
    <location>
        <begin position="1"/>
        <end position="75"/>
    </location>
</feature>
<comment type="similarity">
    <text evidence="1">Belongs to the cyclin family. Cyclin AB subfamily.</text>
</comment>
<organism evidence="9 10">
    <name type="scientific">Heracleum sosnowskyi</name>
    <dbReference type="NCBI Taxonomy" id="360622"/>
    <lineage>
        <taxon>Eukaryota</taxon>
        <taxon>Viridiplantae</taxon>
        <taxon>Streptophyta</taxon>
        <taxon>Embryophyta</taxon>
        <taxon>Tracheophyta</taxon>
        <taxon>Spermatophyta</taxon>
        <taxon>Magnoliopsida</taxon>
        <taxon>eudicotyledons</taxon>
        <taxon>Gunneridae</taxon>
        <taxon>Pentapetalae</taxon>
        <taxon>asterids</taxon>
        <taxon>campanulids</taxon>
        <taxon>Apiales</taxon>
        <taxon>Apiaceae</taxon>
        <taxon>Apioideae</taxon>
        <taxon>apioid superclade</taxon>
        <taxon>Tordylieae</taxon>
        <taxon>Tordyliinae</taxon>
        <taxon>Heracleum</taxon>
    </lineage>
</organism>
<dbReference type="PANTHER" id="PTHR10177">
    <property type="entry name" value="CYCLINS"/>
    <property type="match status" value="1"/>
</dbReference>
<evidence type="ECO:0000256" key="2">
    <source>
        <dbReference type="ARBA" id="ARBA00022618"/>
    </source>
</evidence>
<evidence type="ECO:0000256" key="3">
    <source>
        <dbReference type="ARBA" id="ARBA00023127"/>
    </source>
</evidence>
<evidence type="ECO:0000256" key="6">
    <source>
        <dbReference type="SAM" id="MobiDB-lite"/>
    </source>
</evidence>
<dbReference type="Pfam" id="PF02984">
    <property type="entry name" value="Cyclin_C"/>
    <property type="match status" value="1"/>
</dbReference>
<reference evidence="9" key="1">
    <citation type="submission" date="2023-02" db="EMBL/GenBank/DDBJ databases">
        <title>Genome of toxic invasive species Heracleum sosnowskyi carries increased number of genes despite the absence of recent whole-genome duplications.</title>
        <authorList>
            <person name="Schelkunov M."/>
            <person name="Shtratnikova V."/>
            <person name="Makarenko M."/>
            <person name="Klepikova A."/>
            <person name="Omelchenko D."/>
            <person name="Novikova G."/>
            <person name="Obukhova E."/>
            <person name="Bogdanov V."/>
            <person name="Penin A."/>
            <person name="Logacheva M."/>
        </authorList>
    </citation>
    <scope>NUCLEOTIDE SEQUENCE</scope>
    <source>
        <strain evidence="9">Hsosn_3</strain>
        <tissue evidence="9">Leaf</tissue>
    </source>
</reference>
<keyword evidence="3 5" id="KW-0195">Cyclin</keyword>
<evidence type="ECO:0000313" key="9">
    <source>
        <dbReference type="EMBL" id="KAK1391478.1"/>
    </source>
</evidence>
<dbReference type="SUPFAM" id="SSF47954">
    <property type="entry name" value="Cyclin-like"/>
    <property type="match status" value="2"/>
</dbReference>
<dbReference type="Pfam" id="PF00134">
    <property type="entry name" value="Cyclin_N"/>
    <property type="match status" value="1"/>
</dbReference>
<dbReference type="InterPro" id="IPR048258">
    <property type="entry name" value="Cyclins_cyclin-box"/>
</dbReference>